<dbReference type="RefSeq" id="WP_068608824.1">
    <property type="nucleotide sequence ID" value="NZ_CP011388.1"/>
</dbReference>
<gene>
    <name evidence="1" type="ORF">SY83_17470</name>
</gene>
<dbReference type="EMBL" id="CP011388">
    <property type="protein sequence ID" value="ANE47775.1"/>
    <property type="molecule type" value="Genomic_DNA"/>
</dbReference>
<keyword evidence="2" id="KW-1185">Reference proteome</keyword>
<dbReference type="AlphaFoldDB" id="A0A172TL41"/>
<dbReference type="OrthoDB" id="2621488at2"/>
<dbReference type="PATRIC" id="fig|1178515.4.peg.3517"/>
<evidence type="ECO:0000313" key="2">
    <source>
        <dbReference type="Proteomes" id="UP000076927"/>
    </source>
</evidence>
<dbReference type="Proteomes" id="UP000076927">
    <property type="component" value="Chromosome"/>
</dbReference>
<sequence length="88" mass="9995">MAYRPQVVSAQIVSKNQSNDLFQVVAQLEDRLECRLTFSGDASTGDAKATHISRLLKEPCPICRKDYLCNCMTRYMEPISVQVLEKLK</sequence>
<protein>
    <submittedName>
        <fullName evidence="1">Uncharacterized protein</fullName>
    </submittedName>
</protein>
<reference evidence="1 2" key="1">
    <citation type="submission" date="2015-01" db="EMBL/GenBank/DDBJ databases">
        <title>Paenibacillus swuensis/DY6/whole genome sequencing.</title>
        <authorList>
            <person name="Kim M.K."/>
            <person name="Srinivasan S."/>
            <person name="Lee J.-J."/>
        </authorList>
    </citation>
    <scope>NUCLEOTIDE SEQUENCE [LARGE SCALE GENOMIC DNA]</scope>
    <source>
        <strain evidence="1 2">DY6</strain>
    </source>
</reference>
<organism evidence="1 2">
    <name type="scientific">Paenibacillus swuensis</name>
    <dbReference type="NCBI Taxonomy" id="1178515"/>
    <lineage>
        <taxon>Bacteria</taxon>
        <taxon>Bacillati</taxon>
        <taxon>Bacillota</taxon>
        <taxon>Bacilli</taxon>
        <taxon>Bacillales</taxon>
        <taxon>Paenibacillaceae</taxon>
        <taxon>Paenibacillus</taxon>
    </lineage>
</organism>
<proteinExistence type="predicted"/>
<evidence type="ECO:0000313" key="1">
    <source>
        <dbReference type="EMBL" id="ANE47775.1"/>
    </source>
</evidence>
<dbReference type="KEGG" id="pswu:SY83_17470"/>
<name>A0A172TL41_9BACL</name>
<accession>A0A172TL41</accession>